<proteinExistence type="inferred from homology"/>
<dbReference type="EMBL" id="JAUIZM010000008">
    <property type="protein sequence ID" value="KAK1369282.1"/>
    <property type="molecule type" value="Genomic_DNA"/>
</dbReference>
<keyword evidence="5" id="KW-0238">DNA-binding</keyword>
<evidence type="ECO:0000256" key="2">
    <source>
        <dbReference type="ARBA" id="ARBA00022723"/>
    </source>
</evidence>
<gene>
    <name evidence="9" type="ORF">POM88_035374</name>
</gene>
<evidence type="ECO:0008006" key="11">
    <source>
        <dbReference type="Google" id="ProtNLM"/>
    </source>
</evidence>
<dbReference type="PANTHER" id="PTHR47165:SF4">
    <property type="entry name" value="OS03G0429900 PROTEIN"/>
    <property type="match status" value="1"/>
</dbReference>
<feature type="compositionally biased region" description="Polar residues" evidence="6">
    <location>
        <begin position="426"/>
        <end position="446"/>
    </location>
</feature>
<dbReference type="CDD" id="cd04480">
    <property type="entry name" value="RPA1_DBD_A_like"/>
    <property type="match status" value="1"/>
</dbReference>
<name>A0AAD8HN91_9APIA</name>
<dbReference type="PANTHER" id="PTHR47165">
    <property type="entry name" value="OS03G0429900 PROTEIN"/>
    <property type="match status" value="1"/>
</dbReference>
<evidence type="ECO:0000313" key="10">
    <source>
        <dbReference type="Proteomes" id="UP001237642"/>
    </source>
</evidence>
<dbReference type="InterPro" id="IPR003871">
    <property type="entry name" value="RFA1B/D_OB_1st"/>
</dbReference>
<dbReference type="Proteomes" id="UP001237642">
    <property type="component" value="Unassembled WGS sequence"/>
</dbReference>
<comment type="caution">
    <text evidence="9">The sequence shown here is derived from an EMBL/GenBank/DDBJ whole genome shotgun (WGS) entry which is preliminary data.</text>
</comment>
<dbReference type="CDD" id="cd04476">
    <property type="entry name" value="RPA1_DBD_C"/>
    <property type="match status" value="1"/>
</dbReference>
<reference evidence="9" key="1">
    <citation type="submission" date="2023-02" db="EMBL/GenBank/DDBJ databases">
        <title>Genome of toxic invasive species Heracleum sosnowskyi carries increased number of genes despite the absence of recent whole-genome duplications.</title>
        <authorList>
            <person name="Schelkunov M."/>
            <person name="Shtratnikova V."/>
            <person name="Makarenko M."/>
            <person name="Klepikova A."/>
            <person name="Omelchenko D."/>
            <person name="Novikova G."/>
            <person name="Obukhova E."/>
            <person name="Bogdanov V."/>
            <person name="Penin A."/>
            <person name="Logacheva M."/>
        </authorList>
    </citation>
    <scope>NUCLEOTIDE SEQUENCE</scope>
    <source>
        <strain evidence="9">Hsosn_3</strain>
        <tissue evidence="9">Leaf</tissue>
    </source>
</reference>
<comment type="similarity">
    <text evidence="1">Belongs to the replication factor A protein 1 family.</text>
</comment>
<dbReference type="InterPro" id="IPR013955">
    <property type="entry name" value="Rep_factor-A_C"/>
</dbReference>
<dbReference type="InterPro" id="IPR012340">
    <property type="entry name" value="NA-bd_OB-fold"/>
</dbReference>
<evidence type="ECO:0000259" key="7">
    <source>
        <dbReference type="Pfam" id="PF02721"/>
    </source>
</evidence>
<dbReference type="CDD" id="cd04481">
    <property type="entry name" value="RPA1_DBD_B_like"/>
    <property type="match status" value="1"/>
</dbReference>
<protein>
    <recommendedName>
        <fullName evidence="11">Replication protein A subunit</fullName>
    </recommendedName>
</protein>
<evidence type="ECO:0000256" key="5">
    <source>
        <dbReference type="ARBA" id="ARBA00023125"/>
    </source>
</evidence>
<dbReference type="GO" id="GO:0003677">
    <property type="term" value="F:DNA binding"/>
    <property type="evidence" value="ECO:0007669"/>
    <property type="project" value="UniProtKB-KW"/>
</dbReference>
<dbReference type="Pfam" id="PF08646">
    <property type="entry name" value="Rep_fac-A_C"/>
    <property type="match status" value="1"/>
</dbReference>
<feature type="region of interest" description="Disordered" evidence="6">
    <location>
        <begin position="426"/>
        <end position="493"/>
    </location>
</feature>
<evidence type="ECO:0000256" key="3">
    <source>
        <dbReference type="ARBA" id="ARBA00022771"/>
    </source>
</evidence>
<dbReference type="Pfam" id="PF02721">
    <property type="entry name" value="DUF223"/>
    <property type="match status" value="1"/>
</dbReference>
<dbReference type="GO" id="GO:0008270">
    <property type="term" value="F:zinc ion binding"/>
    <property type="evidence" value="ECO:0007669"/>
    <property type="project" value="UniProtKB-KW"/>
</dbReference>
<keyword evidence="3" id="KW-0863">Zinc-finger</keyword>
<keyword evidence="4" id="KW-0862">Zinc</keyword>
<dbReference type="InterPro" id="IPR047192">
    <property type="entry name" value="Euk_RPA1_DBD_C"/>
</dbReference>
<organism evidence="9 10">
    <name type="scientific">Heracleum sosnowskyi</name>
    <dbReference type="NCBI Taxonomy" id="360622"/>
    <lineage>
        <taxon>Eukaryota</taxon>
        <taxon>Viridiplantae</taxon>
        <taxon>Streptophyta</taxon>
        <taxon>Embryophyta</taxon>
        <taxon>Tracheophyta</taxon>
        <taxon>Spermatophyta</taxon>
        <taxon>Magnoliopsida</taxon>
        <taxon>eudicotyledons</taxon>
        <taxon>Gunneridae</taxon>
        <taxon>Pentapetalae</taxon>
        <taxon>asterids</taxon>
        <taxon>campanulids</taxon>
        <taxon>Apiales</taxon>
        <taxon>Apiaceae</taxon>
        <taxon>Apioideae</taxon>
        <taxon>apioid superclade</taxon>
        <taxon>Tordylieae</taxon>
        <taxon>Tordyliinae</taxon>
        <taxon>Heracleum</taxon>
    </lineage>
</organism>
<sequence>MALGYQLLKDLKVGKDDYNIKVRLSRMWDSINARTKFIMNKNLILLDEEDEHIHATIYVNQFDQFNSKLHVGSTYMISNVKVVPAQDAYRPVPGDKALHFQRKTTIKRVTDNGNISPYKFHCLSYAEAKTRAGNVMDLIDVAGRIISYTDLQSTGNGSKKIDILLQDQRSDQIKLTLWEDKAKNFKDEESIYKNSLANIIVTGTLAKNIGRQILLSSTSATQIYFNIEHPEILSLKSTKNLKDSKDEQPKMVQSILQVGQSTTSEIKTMTLMQMIEAKLHGNVKEILCTTEATITGIIPNFGWYYLACNNCFKKIKETSDTKQCDNCPNIEITPTYKYKVIVKVEDPTAITTFILFDKQVISLIGVPVQHIMDTNEEASPMNIPTIINNMVGKKCSFQLRITDYNIGREEYTVMKLTQLKNEQLQATEGKNEDANQPLTLSITKNDNSIKKRIAPTDYEHSETTGDESTTQTKTKQRRTEEKDKKQSNQTVSE</sequence>
<dbReference type="SUPFAM" id="SSF50249">
    <property type="entry name" value="Nucleic acid-binding proteins"/>
    <property type="match status" value="3"/>
</dbReference>
<feature type="compositionally biased region" description="Basic and acidic residues" evidence="6">
    <location>
        <begin position="477"/>
        <end position="486"/>
    </location>
</feature>
<feature type="domain" description="Replication protein A 70 kDa DNA-binding subunit B/D first OB fold" evidence="7">
    <location>
        <begin position="5"/>
        <end position="108"/>
    </location>
</feature>
<evidence type="ECO:0000256" key="6">
    <source>
        <dbReference type="SAM" id="MobiDB-lite"/>
    </source>
</evidence>
<evidence type="ECO:0000256" key="4">
    <source>
        <dbReference type="ARBA" id="ARBA00022833"/>
    </source>
</evidence>
<dbReference type="Gene3D" id="2.40.50.140">
    <property type="entry name" value="Nucleic acid-binding proteins"/>
    <property type="match status" value="3"/>
</dbReference>
<accession>A0AAD8HN91</accession>
<dbReference type="AlphaFoldDB" id="A0AAD8HN91"/>
<reference evidence="9" key="2">
    <citation type="submission" date="2023-05" db="EMBL/GenBank/DDBJ databases">
        <authorList>
            <person name="Schelkunov M.I."/>
        </authorList>
    </citation>
    <scope>NUCLEOTIDE SEQUENCE</scope>
    <source>
        <strain evidence="9">Hsosn_3</strain>
        <tissue evidence="9">Leaf</tissue>
    </source>
</reference>
<feature type="domain" description="Replication factor A C-terminal" evidence="8">
    <location>
        <begin position="289"/>
        <end position="421"/>
    </location>
</feature>
<keyword evidence="10" id="KW-1185">Reference proteome</keyword>
<keyword evidence="2" id="KW-0479">Metal-binding</keyword>
<evidence type="ECO:0000313" key="9">
    <source>
        <dbReference type="EMBL" id="KAK1369282.1"/>
    </source>
</evidence>
<evidence type="ECO:0000259" key="8">
    <source>
        <dbReference type="Pfam" id="PF08646"/>
    </source>
</evidence>
<evidence type="ECO:0000256" key="1">
    <source>
        <dbReference type="ARBA" id="ARBA00005690"/>
    </source>
</evidence>